<comment type="caution">
    <text evidence="11">The sequence shown here is derived from an EMBL/GenBank/DDBJ whole genome shotgun (WGS) entry which is preliminary data.</text>
</comment>
<dbReference type="EC" id="2.7.11.1" evidence="1"/>
<keyword evidence="2" id="KW-0723">Serine/threonine-protein kinase</keyword>
<evidence type="ECO:0000313" key="12">
    <source>
        <dbReference type="Proteomes" id="UP000544095"/>
    </source>
</evidence>
<dbReference type="InterPro" id="IPR000719">
    <property type="entry name" value="Prot_kinase_dom"/>
</dbReference>
<dbReference type="Gene3D" id="1.10.510.10">
    <property type="entry name" value="Transferase(Phosphotransferase) domain 1"/>
    <property type="match status" value="1"/>
</dbReference>
<keyword evidence="6" id="KW-0067">ATP-binding</keyword>
<dbReference type="SMART" id="SM00220">
    <property type="entry name" value="S_TKc"/>
    <property type="match status" value="1"/>
</dbReference>
<dbReference type="EMBL" id="JAAOAR010000230">
    <property type="protein sequence ID" value="KAF5594063.1"/>
    <property type="molecule type" value="Genomic_DNA"/>
</dbReference>
<dbReference type="AlphaFoldDB" id="A0A8H5UQ01"/>
<evidence type="ECO:0000256" key="8">
    <source>
        <dbReference type="ARBA" id="ARBA00048679"/>
    </source>
</evidence>
<organism evidence="11 12">
    <name type="scientific">Fusarium pseudoanthophilum</name>
    <dbReference type="NCBI Taxonomy" id="48495"/>
    <lineage>
        <taxon>Eukaryota</taxon>
        <taxon>Fungi</taxon>
        <taxon>Dikarya</taxon>
        <taxon>Ascomycota</taxon>
        <taxon>Pezizomycotina</taxon>
        <taxon>Sordariomycetes</taxon>
        <taxon>Hypocreomycetidae</taxon>
        <taxon>Hypocreales</taxon>
        <taxon>Nectriaceae</taxon>
        <taxon>Fusarium</taxon>
        <taxon>Fusarium fujikuroi species complex</taxon>
    </lineage>
</organism>
<accession>A0A8H5UQ01</accession>
<evidence type="ECO:0000256" key="9">
    <source>
        <dbReference type="SAM" id="MobiDB-lite"/>
    </source>
</evidence>
<keyword evidence="12" id="KW-1185">Reference proteome</keyword>
<sequence>MTTHTPVEEFNALLLESSVLFVVFYRGHWCPFCRAYLQSLQGLSPSMSSLGGKTLIVTAEPASFLPEMRKLTGYSGEAIVDPKNTLVELVKERYDLEIAVSERKGYEHGMAQPGILVLRGGKGGDVTGQGGAVLEKWAIVPSAMNIGGASDRPDLEQVWDNVKAKIEGKGVVHKSYRTTGLLDFGGDLILGCEYKVCSIRKRLVSEYARDWLVSRDPTSMHLNQHLSTFVRTLTHVNYVPYRRKMSSRPHSPPNKPPWEDEDFRFATNGTACEWGEAYHPGGYHPVHLGNVIQERYRIIRKVGWGQYSTVWLAVDMQLTRYVSLKITLATEPQTTSREVSLYKTHLENSLSGIVTLHDIIKITGPNGEHDGLVFEPMGPDLTNLLRLRPEFQIGKPWERRFTKSFAKKALLNTIQALHGLHERGIIHCDLHTCNILACIEPIEVNPNTEQTLKQSESDAAPLRRKDGKKDLWAPSYLLEPRPLSDYFSYGLDRLVKLADLGGAFVEDEPLQATEVITPVALRAPEIILGERLGKGIDIWAFGCLIFEMIIGRPLFVAIQPLEGQDYDETSNDEHLIQLWEVIGPLPQPLLEKWRRADQYFDASGNRLEVKPQEDDYVSGDEDMESGDGTDEESDGPPLAYLSEFLSLEDQFMAERPGDIDESEAKEIISLLRWVFRYDPADRPSTSDLINHPWLRSTT</sequence>
<evidence type="ECO:0000313" key="11">
    <source>
        <dbReference type="EMBL" id="KAF5594063.1"/>
    </source>
</evidence>
<evidence type="ECO:0000256" key="6">
    <source>
        <dbReference type="ARBA" id="ARBA00022840"/>
    </source>
</evidence>
<gene>
    <name evidence="11" type="ORF">FPANT_4946</name>
</gene>
<feature type="region of interest" description="Disordered" evidence="9">
    <location>
        <begin position="610"/>
        <end position="637"/>
    </location>
</feature>
<evidence type="ECO:0000256" key="4">
    <source>
        <dbReference type="ARBA" id="ARBA00022741"/>
    </source>
</evidence>
<evidence type="ECO:0000256" key="2">
    <source>
        <dbReference type="ARBA" id="ARBA00022527"/>
    </source>
</evidence>
<dbReference type="GO" id="GO:0004674">
    <property type="term" value="F:protein serine/threonine kinase activity"/>
    <property type="evidence" value="ECO:0007669"/>
    <property type="project" value="UniProtKB-KW"/>
</dbReference>
<dbReference type="PANTHER" id="PTHR47634">
    <property type="entry name" value="PROTEIN KINASE DOMAIN-CONTAINING PROTEIN-RELATED"/>
    <property type="match status" value="1"/>
</dbReference>
<proteinExistence type="predicted"/>
<name>A0A8H5UQ01_9HYPO</name>
<dbReference type="GO" id="GO:0050684">
    <property type="term" value="P:regulation of mRNA processing"/>
    <property type="evidence" value="ECO:0007669"/>
    <property type="project" value="TreeGrafter"/>
</dbReference>
<dbReference type="PANTHER" id="PTHR47634:SF9">
    <property type="entry name" value="PROTEIN KINASE DOMAIN-CONTAINING PROTEIN-RELATED"/>
    <property type="match status" value="1"/>
</dbReference>
<dbReference type="InterPro" id="IPR011009">
    <property type="entry name" value="Kinase-like_dom_sf"/>
</dbReference>
<evidence type="ECO:0000256" key="3">
    <source>
        <dbReference type="ARBA" id="ARBA00022679"/>
    </source>
</evidence>
<dbReference type="Gene3D" id="3.30.200.20">
    <property type="entry name" value="Phosphorylase Kinase, domain 1"/>
    <property type="match status" value="1"/>
</dbReference>
<reference evidence="11 12" key="1">
    <citation type="submission" date="2020-05" db="EMBL/GenBank/DDBJ databases">
        <title>Identification and distribution of gene clusters putatively required for synthesis of sphingolipid metabolism inhibitors in phylogenetically diverse species of the filamentous fungus Fusarium.</title>
        <authorList>
            <person name="Kim H.-S."/>
            <person name="Busman M."/>
            <person name="Brown D.W."/>
            <person name="Divon H."/>
            <person name="Uhlig S."/>
            <person name="Proctor R.H."/>
        </authorList>
    </citation>
    <scope>NUCLEOTIDE SEQUENCE [LARGE SCALE GENOMIC DNA]</scope>
    <source>
        <strain evidence="11 12">NRRL 25211</strain>
    </source>
</reference>
<keyword evidence="5 11" id="KW-0418">Kinase</keyword>
<dbReference type="PROSITE" id="PS50011">
    <property type="entry name" value="PROTEIN_KINASE_DOM"/>
    <property type="match status" value="1"/>
</dbReference>
<keyword evidence="3" id="KW-0808">Transferase</keyword>
<evidence type="ECO:0000256" key="1">
    <source>
        <dbReference type="ARBA" id="ARBA00012513"/>
    </source>
</evidence>
<evidence type="ECO:0000259" key="10">
    <source>
        <dbReference type="PROSITE" id="PS50011"/>
    </source>
</evidence>
<dbReference type="Proteomes" id="UP000544095">
    <property type="component" value="Unassembled WGS sequence"/>
</dbReference>
<dbReference type="InterPro" id="IPR036249">
    <property type="entry name" value="Thioredoxin-like_sf"/>
</dbReference>
<dbReference type="InterPro" id="IPR051334">
    <property type="entry name" value="SRPK"/>
</dbReference>
<dbReference type="SUPFAM" id="SSF52833">
    <property type="entry name" value="Thioredoxin-like"/>
    <property type="match status" value="1"/>
</dbReference>
<dbReference type="GO" id="GO:0005524">
    <property type="term" value="F:ATP binding"/>
    <property type="evidence" value="ECO:0007669"/>
    <property type="project" value="UniProtKB-KW"/>
</dbReference>
<evidence type="ECO:0000256" key="7">
    <source>
        <dbReference type="ARBA" id="ARBA00047899"/>
    </source>
</evidence>
<evidence type="ECO:0000256" key="5">
    <source>
        <dbReference type="ARBA" id="ARBA00022777"/>
    </source>
</evidence>
<dbReference type="Gene3D" id="3.40.30.10">
    <property type="entry name" value="Glutaredoxin"/>
    <property type="match status" value="1"/>
</dbReference>
<dbReference type="GO" id="GO:0000245">
    <property type="term" value="P:spliceosomal complex assembly"/>
    <property type="evidence" value="ECO:0007669"/>
    <property type="project" value="TreeGrafter"/>
</dbReference>
<feature type="domain" description="Protein kinase" evidence="10">
    <location>
        <begin position="296"/>
        <end position="694"/>
    </location>
</feature>
<comment type="catalytic activity">
    <reaction evidence="7">
        <text>L-threonyl-[protein] + ATP = O-phospho-L-threonyl-[protein] + ADP + H(+)</text>
        <dbReference type="Rhea" id="RHEA:46608"/>
        <dbReference type="Rhea" id="RHEA-COMP:11060"/>
        <dbReference type="Rhea" id="RHEA-COMP:11605"/>
        <dbReference type="ChEBI" id="CHEBI:15378"/>
        <dbReference type="ChEBI" id="CHEBI:30013"/>
        <dbReference type="ChEBI" id="CHEBI:30616"/>
        <dbReference type="ChEBI" id="CHEBI:61977"/>
        <dbReference type="ChEBI" id="CHEBI:456216"/>
        <dbReference type="EC" id="2.7.11.1"/>
    </reaction>
</comment>
<comment type="catalytic activity">
    <reaction evidence="8">
        <text>L-seryl-[protein] + ATP = O-phospho-L-seryl-[protein] + ADP + H(+)</text>
        <dbReference type="Rhea" id="RHEA:17989"/>
        <dbReference type="Rhea" id="RHEA-COMP:9863"/>
        <dbReference type="Rhea" id="RHEA-COMP:11604"/>
        <dbReference type="ChEBI" id="CHEBI:15378"/>
        <dbReference type="ChEBI" id="CHEBI:29999"/>
        <dbReference type="ChEBI" id="CHEBI:30616"/>
        <dbReference type="ChEBI" id="CHEBI:83421"/>
        <dbReference type="ChEBI" id="CHEBI:456216"/>
        <dbReference type="EC" id="2.7.11.1"/>
    </reaction>
</comment>
<keyword evidence="4" id="KW-0547">Nucleotide-binding</keyword>
<protein>
    <recommendedName>
        <fullName evidence="1">non-specific serine/threonine protein kinase</fullName>
        <ecNumber evidence="1">2.7.11.1</ecNumber>
    </recommendedName>
</protein>
<feature type="compositionally biased region" description="Acidic residues" evidence="9">
    <location>
        <begin position="614"/>
        <end position="634"/>
    </location>
</feature>
<dbReference type="Pfam" id="PF00069">
    <property type="entry name" value="Pkinase"/>
    <property type="match status" value="2"/>
</dbReference>
<dbReference type="SUPFAM" id="SSF56112">
    <property type="entry name" value="Protein kinase-like (PK-like)"/>
    <property type="match status" value="1"/>
</dbReference>